<dbReference type="HOGENOM" id="CLU_152490_0_0_9"/>
<accession>F8DH44</accession>
<evidence type="ECO:0000256" key="1">
    <source>
        <dbReference type="ARBA" id="ARBA00022448"/>
    </source>
</evidence>
<gene>
    <name evidence="6" type="ordered locus">HMPREF0833_11713</name>
</gene>
<dbReference type="Proteomes" id="UP000001502">
    <property type="component" value="Chromosome"/>
</dbReference>
<proteinExistence type="predicted"/>
<keyword evidence="4" id="KW-0598">Phosphotransferase system</keyword>
<reference evidence="7" key="1">
    <citation type="submission" date="2011-06" db="EMBL/GenBank/DDBJ databases">
        <title>Complete sequence of Streptococcus parasanguinis strain ATCC 15912.</title>
        <authorList>
            <person name="Muzny D."/>
            <person name="Qin X."/>
            <person name="Buhay C."/>
            <person name="Dugan-Rocha S."/>
            <person name="Ding Y."/>
            <person name="Chen G."/>
            <person name="Hawes A."/>
            <person name="Holder M."/>
            <person name="Jhangiani S."/>
            <person name="Johnson A."/>
            <person name="Khan Z."/>
            <person name="Li Z."/>
            <person name="Liu W."/>
            <person name="Liu X."/>
            <person name="Perez L."/>
            <person name="Shen H."/>
            <person name="Wang Q."/>
            <person name="Watt J."/>
            <person name="Xi L."/>
            <person name="Xin Y."/>
            <person name="Zhou J."/>
            <person name="Deng J."/>
            <person name="Jiang H."/>
            <person name="Liu Y."/>
            <person name="Qu J."/>
            <person name="Song X.-Z."/>
            <person name="Zhang L."/>
            <person name="Villasana D."/>
            <person name="Johnson A."/>
            <person name="Liu J."/>
            <person name="Liyanage D."/>
            <person name="Lorensuhewa L."/>
            <person name="Robinson T."/>
            <person name="Song A."/>
            <person name="Song B.-B."/>
            <person name="Dinh H."/>
            <person name="Thornton R."/>
            <person name="Coyle M."/>
            <person name="Francisco L."/>
            <person name="Jackson L."/>
            <person name="Javaid M."/>
            <person name="Korchina V."/>
            <person name="Kovar C."/>
            <person name="Mata R."/>
            <person name="Mathew T."/>
            <person name="Ngo R."/>
            <person name="Nguyen L."/>
            <person name="Nguyen N."/>
            <person name="Okwuonu G."/>
            <person name="Ongeri F."/>
            <person name="Pham C."/>
            <person name="Simmons D."/>
            <person name="Wilczek-Boney K."/>
            <person name="Hale W."/>
            <person name="Jakkamsetti A."/>
            <person name="Pham P."/>
            <person name="Ruth R."/>
            <person name="San Lucas F."/>
            <person name="Warren J."/>
            <person name="Zhang J."/>
            <person name="Zhao Z."/>
            <person name="Zhou C."/>
            <person name="Zhu D."/>
            <person name="Lee S."/>
            <person name="Bess C."/>
            <person name="Blankenburg K."/>
            <person name="Forbes L."/>
            <person name="Fu Q."/>
            <person name="Gubbala S."/>
            <person name="Hirani K."/>
            <person name="Jayaseelan J.C."/>
            <person name="Lara F."/>
            <person name="Munidasa M."/>
            <person name="Palculict T."/>
            <person name="Patil S."/>
            <person name="Pu L.-L."/>
            <person name="Saada N."/>
            <person name="Tang L."/>
            <person name="Weissenberger G."/>
            <person name="Zhu Y."/>
            <person name="Hemphill L."/>
            <person name="Shang Y."/>
            <person name="Youmans B."/>
            <person name="Ayvaz T."/>
            <person name="Ross M."/>
            <person name="Santibanez J."/>
            <person name="Aqrawi P."/>
            <person name="Gross S."/>
            <person name="Joshi V."/>
            <person name="Fowler G."/>
            <person name="Nazareth L."/>
            <person name="Reid J."/>
            <person name="Worley K."/>
            <person name="Petrosino J."/>
            <person name="Highlander S."/>
            <person name="Gibbs R."/>
        </authorList>
    </citation>
    <scope>NUCLEOTIDE SEQUENCE [LARGE SCALE GENOMIC DNA]</scope>
    <source>
        <strain evidence="7">ATCC 15912 / DSM 6778 / CIP 104372 / LMG 14537</strain>
    </source>
</reference>
<dbReference type="GO" id="GO:0016740">
    <property type="term" value="F:transferase activity"/>
    <property type="evidence" value="ECO:0007669"/>
    <property type="project" value="UniProtKB-KW"/>
</dbReference>
<dbReference type="CDD" id="cd00215">
    <property type="entry name" value="PTS_IIA_lac"/>
    <property type="match status" value="1"/>
</dbReference>
<dbReference type="PANTHER" id="PTHR34382:SF7">
    <property type="entry name" value="PTS SYSTEM N,N'-DIACETYLCHITOBIOSE-SPECIFIC EIIA COMPONENT"/>
    <property type="match status" value="1"/>
</dbReference>
<evidence type="ECO:0000313" key="7">
    <source>
        <dbReference type="Proteomes" id="UP000001502"/>
    </source>
</evidence>
<dbReference type="AlphaFoldDB" id="F8DH44"/>
<dbReference type="EMBL" id="CP002843">
    <property type="protein sequence ID" value="AEH56744.1"/>
    <property type="molecule type" value="Genomic_DNA"/>
</dbReference>
<keyword evidence="1" id="KW-0813">Transport</keyword>
<feature type="modified residue" description="Phosphohistidine; by HPr" evidence="5">
    <location>
        <position position="108"/>
    </location>
</feature>
<protein>
    <submittedName>
        <fullName evidence="6">Putative N,N'-diacetylchitobiose-specific phosphotransferase enzyme IIA component</fullName>
    </submittedName>
</protein>
<evidence type="ECO:0000313" key="6">
    <source>
        <dbReference type="EMBL" id="AEH56744.1"/>
    </source>
</evidence>
<evidence type="ECO:0000256" key="3">
    <source>
        <dbReference type="ARBA" id="ARBA00022679"/>
    </source>
</evidence>
<dbReference type="Gene3D" id="1.20.58.80">
    <property type="entry name" value="Phosphotransferase system, lactose/cellobiose-type IIA subunit"/>
    <property type="match status" value="1"/>
</dbReference>
<dbReference type="Pfam" id="PF02255">
    <property type="entry name" value="PTS_IIA"/>
    <property type="match status" value="1"/>
</dbReference>
<dbReference type="InterPro" id="IPR036542">
    <property type="entry name" value="PTS_IIA_lac/cel_sf"/>
</dbReference>
<dbReference type="InterPro" id="IPR003188">
    <property type="entry name" value="PTS_IIA_lac/cel"/>
</dbReference>
<dbReference type="SUPFAM" id="SSF46973">
    <property type="entry name" value="Enzyme IIa from lactose specific PTS, IIa-lac"/>
    <property type="match status" value="1"/>
</dbReference>
<keyword evidence="2" id="KW-0762">Sugar transport</keyword>
<keyword evidence="3 6" id="KW-0808">Transferase</keyword>
<dbReference type="GO" id="GO:0009401">
    <property type="term" value="P:phosphoenolpyruvate-dependent sugar phosphotransferase system"/>
    <property type="evidence" value="ECO:0007669"/>
    <property type="project" value="UniProtKB-KW"/>
</dbReference>
<dbReference type="PROSITE" id="PS51095">
    <property type="entry name" value="PTS_EIIA_TYPE_3"/>
    <property type="match status" value="1"/>
</dbReference>
<name>F8DH44_STREP</name>
<evidence type="ECO:0000256" key="2">
    <source>
        <dbReference type="ARBA" id="ARBA00022597"/>
    </source>
</evidence>
<organism evidence="6 7">
    <name type="scientific">Streptococcus parasanguinis (strain ATCC 15912 / DSM 6778 / CIP 104372 / LMG 14537)</name>
    <dbReference type="NCBI Taxonomy" id="760570"/>
    <lineage>
        <taxon>Bacteria</taxon>
        <taxon>Bacillati</taxon>
        <taxon>Bacillota</taxon>
        <taxon>Bacilli</taxon>
        <taxon>Lactobacillales</taxon>
        <taxon>Streptococcaceae</taxon>
        <taxon>Streptococcus</taxon>
    </lineage>
</organism>
<evidence type="ECO:0000256" key="4">
    <source>
        <dbReference type="ARBA" id="ARBA00022683"/>
    </source>
</evidence>
<sequence length="137" mass="15122">MFQKSLTVKDKDDILLLEIKALSKSKGGFVMEVIVADQIIMGLILNAGDAKQHIYQALSYAKEGDFTSSEDEIAKADAALLEAHNLQTQFLAQEAGGTKTEITALFVHSQDHLMTSITEINLIKEMIDLRKELSAKQ</sequence>
<evidence type="ECO:0000256" key="5">
    <source>
        <dbReference type="PROSITE-ProRule" id="PRU00418"/>
    </source>
</evidence>
<dbReference type="PANTHER" id="PTHR34382">
    <property type="entry name" value="PTS SYSTEM N,N'-DIACETYLCHITOBIOSE-SPECIFIC EIIA COMPONENT"/>
    <property type="match status" value="1"/>
</dbReference>
<dbReference type="KEGG" id="scp:HMPREF0833_11713"/>